<dbReference type="EMBL" id="JASGBI010000001">
    <property type="protein sequence ID" value="MDI9237743.1"/>
    <property type="molecule type" value="Genomic_DNA"/>
</dbReference>
<accession>A0ABT6XC75</accession>
<proteinExistence type="inferred from homology"/>
<protein>
    <submittedName>
        <fullName evidence="3">YciI family protein</fullName>
    </submittedName>
</protein>
<comment type="caution">
    <text evidence="3">The sequence shown here is derived from an EMBL/GenBank/DDBJ whole genome shotgun (WGS) entry which is preliminary data.</text>
</comment>
<dbReference type="Proteomes" id="UP001321580">
    <property type="component" value="Unassembled WGS sequence"/>
</dbReference>
<organism evidence="3 4">
    <name type="scientific">Lysobacter stagni</name>
    <dbReference type="NCBI Taxonomy" id="3045172"/>
    <lineage>
        <taxon>Bacteria</taxon>
        <taxon>Pseudomonadati</taxon>
        <taxon>Pseudomonadota</taxon>
        <taxon>Gammaproteobacteria</taxon>
        <taxon>Lysobacterales</taxon>
        <taxon>Lysobacteraceae</taxon>
        <taxon>Lysobacter</taxon>
    </lineage>
</organism>
<dbReference type="InterPro" id="IPR011008">
    <property type="entry name" value="Dimeric_a/b-barrel"/>
</dbReference>
<dbReference type="SUPFAM" id="SSF54909">
    <property type="entry name" value="Dimeric alpha+beta barrel"/>
    <property type="match status" value="1"/>
</dbReference>
<evidence type="ECO:0000313" key="3">
    <source>
        <dbReference type="EMBL" id="MDI9237743.1"/>
    </source>
</evidence>
<evidence type="ECO:0000313" key="4">
    <source>
        <dbReference type="Proteomes" id="UP001321580"/>
    </source>
</evidence>
<evidence type="ECO:0000256" key="1">
    <source>
        <dbReference type="ARBA" id="ARBA00007689"/>
    </source>
</evidence>
<feature type="domain" description="YCII-related" evidence="2">
    <location>
        <begin position="1"/>
        <end position="115"/>
    </location>
</feature>
<gene>
    <name evidence="3" type="ORF">QLQ15_02315</name>
</gene>
<dbReference type="RefSeq" id="WP_283211248.1">
    <property type="nucleotide sequence ID" value="NZ_JASGBI010000001.1"/>
</dbReference>
<dbReference type="Gene3D" id="3.30.70.1060">
    <property type="entry name" value="Dimeric alpha+beta barrel"/>
    <property type="match status" value="1"/>
</dbReference>
<dbReference type="InterPro" id="IPR005545">
    <property type="entry name" value="YCII"/>
</dbReference>
<dbReference type="Pfam" id="PF03795">
    <property type="entry name" value="YCII"/>
    <property type="match status" value="1"/>
</dbReference>
<reference evidence="3 4" key="1">
    <citation type="submission" date="2023-05" db="EMBL/GenBank/DDBJ databases">
        <title>Lysobacter sp. strain LF1 Genome sequencing and assembly.</title>
        <authorList>
            <person name="Jung Y."/>
        </authorList>
    </citation>
    <scope>NUCLEOTIDE SEQUENCE [LARGE SCALE GENOMIC DNA]</scope>
    <source>
        <strain evidence="3 4">LF1</strain>
    </source>
</reference>
<evidence type="ECO:0000259" key="2">
    <source>
        <dbReference type="Pfam" id="PF03795"/>
    </source>
</evidence>
<sequence>MKFLLMIYTDPELMSALPEGEFDRLMRGCLQKADELRAAGVLLDSQQLEEPVAARSVRTRNGSTAVIDGPFAEAKEVFAGFNLIEAANMDEALRIAHSFPWSRTGSIEVRPVRDMALVRERVGA</sequence>
<comment type="similarity">
    <text evidence="1">Belongs to the YciI family.</text>
</comment>
<keyword evidence="4" id="KW-1185">Reference proteome</keyword>
<dbReference type="PANTHER" id="PTHR35174">
    <property type="entry name" value="BLL7171 PROTEIN-RELATED"/>
    <property type="match status" value="1"/>
</dbReference>
<name>A0ABT6XC75_9GAMM</name>
<dbReference type="PANTHER" id="PTHR35174:SF3">
    <property type="entry name" value="BLL7171 PROTEIN"/>
    <property type="match status" value="1"/>
</dbReference>